<dbReference type="SUPFAM" id="SSF89009">
    <property type="entry name" value="GAT-like domain"/>
    <property type="match status" value="1"/>
</dbReference>
<keyword evidence="6 9" id="KW-0472">Membrane</keyword>
<keyword evidence="5" id="KW-0333">Golgi apparatus</keyword>
<feature type="transmembrane region" description="Helical" evidence="9">
    <location>
        <begin position="84"/>
        <end position="105"/>
    </location>
</feature>
<keyword evidence="8" id="KW-0968">Cytoplasmic vesicle</keyword>
<evidence type="ECO:0000256" key="7">
    <source>
        <dbReference type="ARBA" id="ARBA00023176"/>
    </source>
</evidence>
<evidence type="ECO:0000256" key="9">
    <source>
        <dbReference type="PROSITE-ProRule" id="PRU00243"/>
    </source>
</evidence>
<gene>
    <name evidence="13" type="primary">LOC101503855</name>
</gene>
<dbReference type="Proteomes" id="UP000087171">
    <property type="component" value="Chromosome Ca4"/>
</dbReference>
<dbReference type="FunFam" id="1.25.40.90:FF:000027">
    <property type="entry name" value="Putative clathrin assembly protein"/>
    <property type="match status" value="1"/>
</dbReference>
<dbReference type="GO" id="GO:0072583">
    <property type="term" value="P:clathrin-dependent endocytosis"/>
    <property type="evidence" value="ECO:0007669"/>
    <property type="project" value="InterPro"/>
</dbReference>
<evidence type="ECO:0000313" key="12">
    <source>
        <dbReference type="Proteomes" id="UP000087171"/>
    </source>
</evidence>
<sequence>MRLWKKATGVLKDKYSIWAAKLSPYGPCRNPDLETVVIKATSHDEQCMDYKNVQRVFQWLRTSPLYLKPLLYALSMRMQRTRSWVVALKGLILIHGIFCFDLPMVQRMGRLPFDLSQFSDGHINPEKGWVFNAFIRSYFAYLDQKSTILRTEAKRLQNKNRKESEELTLVEELEKLEELQKLIDMLLQIKPKRDVDMNVVLILEAMDCVMDEIIEVYGKFCKEIKRVLLRICDIGGKEEAIIGLDIIRKSQSQGDKFHLYVDFCREIGVVNTSECPKILRISEKEIEELKEIINECDEKAIVVKDFNKGLDNGLKTVVTDQWEVFLDDAIVNVEQHGPLNDTMLLSIVDTNNPFVEESYSIVPFNPVQNYDLPDLICL</sequence>
<evidence type="ECO:0000256" key="3">
    <source>
        <dbReference type="ARBA" id="ARBA00004600"/>
    </source>
</evidence>
<comment type="caution">
    <text evidence="9">Lacks conserved residue(s) required for the propagation of feature annotation.</text>
</comment>
<dbReference type="STRING" id="3827.A0A1S3E444"/>
<dbReference type="OrthoDB" id="682511at2759"/>
<dbReference type="Gene3D" id="1.20.58.150">
    <property type="entry name" value="ANTH domain"/>
    <property type="match status" value="1"/>
</dbReference>
<keyword evidence="7" id="KW-0168">Coated pit</keyword>
<dbReference type="InterPro" id="IPR011417">
    <property type="entry name" value="ANTH_dom"/>
</dbReference>
<dbReference type="InterPro" id="IPR045192">
    <property type="entry name" value="AP180-like"/>
</dbReference>
<dbReference type="eggNOG" id="KOG0251">
    <property type="taxonomic scope" value="Eukaryota"/>
</dbReference>
<dbReference type="RefSeq" id="XP_012570562.1">
    <property type="nucleotide sequence ID" value="XM_012715108.1"/>
</dbReference>
<reference evidence="13" key="2">
    <citation type="submission" date="2025-08" db="UniProtKB">
        <authorList>
            <consortium name="RefSeq"/>
        </authorList>
    </citation>
    <scope>IDENTIFICATION</scope>
    <source>
        <tissue evidence="13">Etiolated seedlings</tissue>
    </source>
</reference>
<dbReference type="SMART" id="SM00273">
    <property type="entry name" value="ENTH"/>
    <property type="match status" value="1"/>
</dbReference>
<evidence type="ECO:0000256" key="6">
    <source>
        <dbReference type="ARBA" id="ARBA00023136"/>
    </source>
</evidence>
<keyword evidence="9" id="KW-1133">Transmembrane helix</keyword>
<keyword evidence="12" id="KW-1185">Reference proteome</keyword>
<dbReference type="KEGG" id="cam:101503855"/>
<protein>
    <submittedName>
        <fullName evidence="13">Clathrin assembly protein At1g25240</fullName>
    </submittedName>
</protein>
<dbReference type="GeneID" id="101503855"/>
<accession>A0A1S3E444</accession>
<dbReference type="PANTHER" id="PTHR22951:SF19">
    <property type="entry name" value="OS08G0467300 PROTEIN"/>
    <property type="match status" value="1"/>
</dbReference>
<dbReference type="InterPro" id="IPR008942">
    <property type="entry name" value="ENTH_VHS"/>
</dbReference>
<dbReference type="InterPro" id="IPR014712">
    <property type="entry name" value="ANTH_dom_sf"/>
</dbReference>
<dbReference type="PANTHER" id="PTHR22951">
    <property type="entry name" value="CLATHRIN ASSEMBLY PROTEIN"/>
    <property type="match status" value="1"/>
</dbReference>
<keyword evidence="4" id="KW-0254">Endocytosis</keyword>
<evidence type="ECO:0000259" key="11">
    <source>
        <dbReference type="PROSITE" id="PS50942"/>
    </source>
</evidence>
<evidence type="ECO:0000256" key="1">
    <source>
        <dbReference type="ARBA" id="ARBA00004132"/>
    </source>
</evidence>
<dbReference type="GO" id="GO:0005794">
    <property type="term" value="C:Golgi apparatus"/>
    <property type="evidence" value="ECO:0007669"/>
    <property type="project" value="UniProtKB-SubCell"/>
</dbReference>
<dbReference type="GO" id="GO:0005905">
    <property type="term" value="C:clathrin-coated pit"/>
    <property type="evidence" value="ECO:0007669"/>
    <property type="project" value="UniProtKB-SubCell"/>
</dbReference>
<keyword evidence="10" id="KW-0175">Coiled coil</keyword>
<dbReference type="Gene3D" id="1.25.40.90">
    <property type="match status" value="1"/>
</dbReference>
<evidence type="ECO:0000256" key="4">
    <source>
        <dbReference type="ARBA" id="ARBA00022583"/>
    </source>
</evidence>
<dbReference type="GO" id="GO:0048268">
    <property type="term" value="P:clathrin coat assembly"/>
    <property type="evidence" value="ECO:0007669"/>
    <property type="project" value="InterPro"/>
</dbReference>
<dbReference type="GO" id="GO:0030136">
    <property type="term" value="C:clathrin-coated vesicle"/>
    <property type="evidence" value="ECO:0007669"/>
    <property type="project" value="UniProtKB-SubCell"/>
</dbReference>
<dbReference type="PROSITE" id="PS50942">
    <property type="entry name" value="ENTH"/>
    <property type="match status" value="1"/>
</dbReference>
<organism evidence="12 13">
    <name type="scientific">Cicer arietinum</name>
    <name type="common">Chickpea</name>
    <name type="synonym">Garbanzo</name>
    <dbReference type="NCBI Taxonomy" id="3827"/>
    <lineage>
        <taxon>Eukaryota</taxon>
        <taxon>Viridiplantae</taxon>
        <taxon>Streptophyta</taxon>
        <taxon>Embryophyta</taxon>
        <taxon>Tracheophyta</taxon>
        <taxon>Spermatophyta</taxon>
        <taxon>Magnoliopsida</taxon>
        <taxon>eudicotyledons</taxon>
        <taxon>Gunneridae</taxon>
        <taxon>Pentapetalae</taxon>
        <taxon>rosids</taxon>
        <taxon>fabids</taxon>
        <taxon>Fabales</taxon>
        <taxon>Fabaceae</taxon>
        <taxon>Papilionoideae</taxon>
        <taxon>50 kb inversion clade</taxon>
        <taxon>NPAAA clade</taxon>
        <taxon>Hologalegina</taxon>
        <taxon>IRL clade</taxon>
        <taxon>Cicereae</taxon>
        <taxon>Cicer</taxon>
    </lineage>
</organism>
<proteinExistence type="predicted"/>
<dbReference type="GO" id="GO:0006900">
    <property type="term" value="P:vesicle budding from membrane"/>
    <property type="evidence" value="ECO:0007669"/>
    <property type="project" value="TreeGrafter"/>
</dbReference>
<dbReference type="GO" id="GO:0005546">
    <property type="term" value="F:phosphatidylinositol-4,5-bisphosphate binding"/>
    <property type="evidence" value="ECO:0007669"/>
    <property type="project" value="TreeGrafter"/>
</dbReference>
<evidence type="ECO:0000256" key="10">
    <source>
        <dbReference type="SAM" id="Coils"/>
    </source>
</evidence>
<dbReference type="InterPro" id="IPR013809">
    <property type="entry name" value="ENTH"/>
</dbReference>
<dbReference type="SUPFAM" id="SSF48464">
    <property type="entry name" value="ENTH/VHS domain"/>
    <property type="match status" value="1"/>
</dbReference>
<dbReference type="AlphaFoldDB" id="A0A1S3E444"/>
<evidence type="ECO:0000313" key="13">
    <source>
        <dbReference type="RefSeq" id="XP_012570562.1"/>
    </source>
</evidence>
<evidence type="ECO:0000256" key="8">
    <source>
        <dbReference type="ARBA" id="ARBA00023329"/>
    </source>
</evidence>
<keyword evidence="9" id="KW-0812">Transmembrane</keyword>
<dbReference type="CDD" id="cd16987">
    <property type="entry name" value="ANTH_N_AP180_plant"/>
    <property type="match status" value="1"/>
</dbReference>
<dbReference type="PaxDb" id="3827-XP_004498224.1"/>
<dbReference type="GO" id="GO:0032050">
    <property type="term" value="F:clathrin heavy chain binding"/>
    <property type="evidence" value="ECO:0007669"/>
    <property type="project" value="TreeGrafter"/>
</dbReference>
<dbReference type="GO" id="GO:0000149">
    <property type="term" value="F:SNARE binding"/>
    <property type="evidence" value="ECO:0007669"/>
    <property type="project" value="TreeGrafter"/>
</dbReference>
<comment type="subcellular location">
    <subcellularLocation>
        <location evidence="1">Cytoplasmic vesicle</location>
        <location evidence="1">Clathrin-coated vesicle</location>
    </subcellularLocation>
    <subcellularLocation>
        <location evidence="2">Golgi apparatus</location>
    </subcellularLocation>
    <subcellularLocation>
        <location evidence="3">Membrane</location>
        <location evidence="3">Clathrin-coated pit</location>
    </subcellularLocation>
</comment>
<name>A0A1S3E444_CICAR</name>
<dbReference type="Pfam" id="PF07651">
    <property type="entry name" value="ANTH"/>
    <property type="match status" value="1"/>
</dbReference>
<feature type="domain" description="ENTH" evidence="11">
    <location>
        <begin position="25"/>
        <end position="156"/>
    </location>
</feature>
<dbReference type="InterPro" id="IPR048050">
    <property type="entry name" value="ANTH_N_plant"/>
</dbReference>
<evidence type="ECO:0000256" key="5">
    <source>
        <dbReference type="ARBA" id="ARBA00023034"/>
    </source>
</evidence>
<reference evidence="12" key="1">
    <citation type="journal article" date="2013" name="Nat. Biotechnol.">
        <title>Draft genome sequence of chickpea (Cicer arietinum) provides a resource for trait improvement.</title>
        <authorList>
            <person name="Varshney R.K."/>
            <person name="Song C."/>
            <person name="Saxena R.K."/>
            <person name="Azam S."/>
            <person name="Yu S."/>
            <person name="Sharpe A.G."/>
            <person name="Cannon S."/>
            <person name="Baek J."/>
            <person name="Rosen B.D."/>
            <person name="Tar'an B."/>
            <person name="Millan T."/>
            <person name="Zhang X."/>
            <person name="Ramsay L.D."/>
            <person name="Iwata A."/>
            <person name="Wang Y."/>
            <person name="Nelson W."/>
            <person name="Farmer A.D."/>
            <person name="Gaur P.M."/>
            <person name="Soderlund C."/>
            <person name="Penmetsa R.V."/>
            <person name="Xu C."/>
            <person name="Bharti A.K."/>
            <person name="He W."/>
            <person name="Winter P."/>
            <person name="Zhao S."/>
            <person name="Hane J.K."/>
            <person name="Carrasquilla-Garcia N."/>
            <person name="Condie J.A."/>
            <person name="Upadhyaya H.D."/>
            <person name="Luo M.C."/>
            <person name="Thudi M."/>
            <person name="Gowda C.L."/>
            <person name="Singh N.P."/>
            <person name="Lichtenzveig J."/>
            <person name="Gali K.K."/>
            <person name="Rubio J."/>
            <person name="Nadarajan N."/>
            <person name="Dolezel J."/>
            <person name="Bansal K.C."/>
            <person name="Xu X."/>
            <person name="Edwards D."/>
            <person name="Zhang G."/>
            <person name="Kahl G."/>
            <person name="Gil J."/>
            <person name="Singh K.B."/>
            <person name="Datta S.K."/>
            <person name="Jackson S.A."/>
            <person name="Wang J."/>
            <person name="Cook D.R."/>
        </authorList>
    </citation>
    <scope>NUCLEOTIDE SEQUENCE [LARGE SCALE GENOMIC DNA]</scope>
    <source>
        <strain evidence="12">cv. CDC Frontier</strain>
    </source>
</reference>
<dbReference type="GO" id="GO:0005545">
    <property type="term" value="F:1-phosphatidylinositol binding"/>
    <property type="evidence" value="ECO:0007669"/>
    <property type="project" value="InterPro"/>
</dbReference>
<feature type="coiled-coil region" evidence="10">
    <location>
        <begin position="146"/>
        <end position="189"/>
    </location>
</feature>
<evidence type="ECO:0000256" key="2">
    <source>
        <dbReference type="ARBA" id="ARBA00004555"/>
    </source>
</evidence>